<keyword evidence="1" id="KW-0805">Transcription regulation</keyword>
<accession>A0A2D0NFL5</accession>
<evidence type="ECO:0000256" key="1">
    <source>
        <dbReference type="ARBA" id="ARBA00023015"/>
    </source>
</evidence>
<reference evidence="5 6" key="1">
    <citation type="submission" date="2017-10" db="EMBL/GenBank/DDBJ databases">
        <title>The draft genome sequence of Lewinella nigricans NBRC 102662.</title>
        <authorList>
            <person name="Wang K."/>
        </authorList>
    </citation>
    <scope>NUCLEOTIDE SEQUENCE [LARGE SCALE GENOMIC DNA]</scope>
    <source>
        <strain evidence="5 6">NBRC 102662</strain>
    </source>
</reference>
<name>A0A2D0NFL5_FLAN2</name>
<dbReference type="InterPro" id="IPR009057">
    <property type="entry name" value="Homeodomain-like_sf"/>
</dbReference>
<dbReference type="Proteomes" id="UP000223913">
    <property type="component" value="Unassembled WGS sequence"/>
</dbReference>
<dbReference type="PANTHER" id="PTHR46796">
    <property type="entry name" value="HTH-TYPE TRANSCRIPTIONAL ACTIVATOR RHAS-RELATED"/>
    <property type="match status" value="1"/>
</dbReference>
<dbReference type="SUPFAM" id="SSF46689">
    <property type="entry name" value="Homeodomain-like"/>
    <property type="match status" value="2"/>
</dbReference>
<comment type="caution">
    <text evidence="5">The sequence shown here is derived from an EMBL/GenBank/DDBJ whole genome shotgun (WGS) entry which is preliminary data.</text>
</comment>
<keyword evidence="3" id="KW-0804">Transcription</keyword>
<evidence type="ECO:0000313" key="6">
    <source>
        <dbReference type="Proteomes" id="UP000223913"/>
    </source>
</evidence>
<gene>
    <name evidence="5" type="ORF">CRP01_06585</name>
</gene>
<dbReference type="OrthoDB" id="323290at2"/>
<keyword evidence="2" id="KW-0238">DNA-binding</keyword>
<dbReference type="GO" id="GO:0003700">
    <property type="term" value="F:DNA-binding transcription factor activity"/>
    <property type="evidence" value="ECO:0007669"/>
    <property type="project" value="InterPro"/>
</dbReference>
<organism evidence="5 6">
    <name type="scientific">Flavilitoribacter nigricans (strain ATCC 23147 / DSM 23189 / NBRC 102662 / NCIMB 1420 / SS-2)</name>
    <name type="common">Lewinella nigricans</name>
    <dbReference type="NCBI Taxonomy" id="1122177"/>
    <lineage>
        <taxon>Bacteria</taxon>
        <taxon>Pseudomonadati</taxon>
        <taxon>Bacteroidota</taxon>
        <taxon>Saprospiria</taxon>
        <taxon>Saprospirales</taxon>
        <taxon>Lewinellaceae</taxon>
        <taxon>Flavilitoribacter</taxon>
    </lineage>
</organism>
<dbReference type="InterPro" id="IPR050204">
    <property type="entry name" value="AraC_XylS_family_regulators"/>
</dbReference>
<dbReference type="EMBL" id="PDUD01000010">
    <property type="protein sequence ID" value="PHN07292.1"/>
    <property type="molecule type" value="Genomic_DNA"/>
</dbReference>
<dbReference type="RefSeq" id="WP_099149222.1">
    <property type="nucleotide sequence ID" value="NZ_PDUD01000010.1"/>
</dbReference>
<dbReference type="AlphaFoldDB" id="A0A2D0NFL5"/>
<dbReference type="Gene3D" id="1.10.10.60">
    <property type="entry name" value="Homeodomain-like"/>
    <property type="match status" value="1"/>
</dbReference>
<proteinExistence type="predicted"/>
<feature type="domain" description="HTH araC/xylS-type" evidence="4">
    <location>
        <begin position="151"/>
        <end position="248"/>
    </location>
</feature>
<dbReference type="Pfam" id="PF12833">
    <property type="entry name" value="HTH_18"/>
    <property type="match status" value="1"/>
</dbReference>
<dbReference type="PROSITE" id="PS01124">
    <property type="entry name" value="HTH_ARAC_FAMILY_2"/>
    <property type="match status" value="1"/>
</dbReference>
<evidence type="ECO:0000313" key="5">
    <source>
        <dbReference type="EMBL" id="PHN07292.1"/>
    </source>
</evidence>
<evidence type="ECO:0000256" key="3">
    <source>
        <dbReference type="ARBA" id="ARBA00023163"/>
    </source>
</evidence>
<keyword evidence="6" id="KW-1185">Reference proteome</keyword>
<sequence>MMRNQYVLWPDMVLFYGAMPKEIARHHHPVIQLIIGTEKPFLKKAPDGSWQSCRSLLVAPNVTHECDAAEQKIFSLSIDPESELGAFLIQNDLADRDQLQFTETALDYFDFERVEELIRSEAYHELYHYCLAFFQPDGVPPVHAEKEERIETVKHYIKEHLDQRITSSTLCELVFLSESRLLHLFKQEMGLPIRNYILWVRLTKALEMILAGESLTRAAHDAGFFDSSHMSRTFVRQLGINPAEIVKNSKFIQVSVLEQA</sequence>
<dbReference type="SMART" id="SM00342">
    <property type="entry name" value="HTH_ARAC"/>
    <property type="match status" value="1"/>
</dbReference>
<evidence type="ECO:0000259" key="4">
    <source>
        <dbReference type="PROSITE" id="PS01124"/>
    </source>
</evidence>
<dbReference type="GO" id="GO:0043565">
    <property type="term" value="F:sequence-specific DNA binding"/>
    <property type="evidence" value="ECO:0007669"/>
    <property type="project" value="InterPro"/>
</dbReference>
<dbReference type="InterPro" id="IPR018060">
    <property type="entry name" value="HTH_AraC"/>
</dbReference>
<protein>
    <recommendedName>
        <fullName evidence="4">HTH araC/xylS-type domain-containing protein</fullName>
    </recommendedName>
</protein>
<evidence type="ECO:0000256" key="2">
    <source>
        <dbReference type="ARBA" id="ARBA00023125"/>
    </source>
</evidence>